<organism evidence="1 2">
    <name type="scientific">Stentor coeruleus</name>
    <dbReference type="NCBI Taxonomy" id="5963"/>
    <lineage>
        <taxon>Eukaryota</taxon>
        <taxon>Sar</taxon>
        <taxon>Alveolata</taxon>
        <taxon>Ciliophora</taxon>
        <taxon>Postciliodesmatophora</taxon>
        <taxon>Heterotrichea</taxon>
        <taxon>Heterotrichida</taxon>
        <taxon>Stentoridae</taxon>
        <taxon>Stentor</taxon>
    </lineage>
</organism>
<proteinExistence type="predicted"/>
<dbReference type="AlphaFoldDB" id="A0A1R2D4P3"/>
<sequence length="105" mass="12865">MLSLQSPRLPQIKKIKRKSASPELVKVRRIHNMHEEDWVRLDKKIKSRYHSIKSKEDSSFIRNMWAFRESSKDFMKGIQDTKDFKLRRETTMKRLFIKRLEQLFK</sequence>
<accession>A0A1R2D4P3</accession>
<gene>
    <name evidence="1" type="ORF">SteCoe_363</name>
</gene>
<dbReference type="Proteomes" id="UP000187209">
    <property type="component" value="Unassembled WGS sequence"/>
</dbReference>
<evidence type="ECO:0000313" key="2">
    <source>
        <dbReference type="Proteomes" id="UP000187209"/>
    </source>
</evidence>
<evidence type="ECO:0000313" key="1">
    <source>
        <dbReference type="EMBL" id="OMJ96180.1"/>
    </source>
</evidence>
<dbReference type="EMBL" id="MPUH01000003">
    <property type="protein sequence ID" value="OMJ96180.1"/>
    <property type="molecule type" value="Genomic_DNA"/>
</dbReference>
<protein>
    <submittedName>
        <fullName evidence="1">Uncharacterized protein</fullName>
    </submittedName>
</protein>
<keyword evidence="2" id="KW-1185">Reference proteome</keyword>
<comment type="caution">
    <text evidence="1">The sequence shown here is derived from an EMBL/GenBank/DDBJ whole genome shotgun (WGS) entry which is preliminary data.</text>
</comment>
<reference evidence="1 2" key="1">
    <citation type="submission" date="2016-11" db="EMBL/GenBank/DDBJ databases">
        <title>The macronuclear genome of Stentor coeruleus: a giant cell with tiny introns.</title>
        <authorList>
            <person name="Slabodnick M."/>
            <person name="Ruby J.G."/>
            <person name="Reiff S.B."/>
            <person name="Swart E.C."/>
            <person name="Gosai S."/>
            <person name="Prabakaran S."/>
            <person name="Witkowska E."/>
            <person name="Larue G.E."/>
            <person name="Fisher S."/>
            <person name="Freeman R.M."/>
            <person name="Gunawardena J."/>
            <person name="Chu W."/>
            <person name="Stover N.A."/>
            <person name="Gregory B.D."/>
            <person name="Nowacki M."/>
            <person name="Derisi J."/>
            <person name="Roy S.W."/>
            <person name="Marshall W.F."/>
            <person name="Sood P."/>
        </authorList>
    </citation>
    <scope>NUCLEOTIDE SEQUENCE [LARGE SCALE GENOMIC DNA]</scope>
    <source>
        <strain evidence="1">WM001</strain>
    </source>
</reference>
<name>A0A1R2D4P3_9CILI</name>